<proteinExistence type="predicted"/>
<reference evidence="2" key="1">
    <citation type="journal article" date="2019" name="Int. J. Syst. Evol. Microbiol.">
        <title>The Global Catalogue of Microorganisms (GCM) 10K type strain sequencing project: providing services to taxonomists for standard genome sequencing and annotation.</title>
        <authorList>
            <consortium name="The Broad Institute Genomics Platform"/>
            <consortium name="The Broad Institute Genome Sequencing Center for Infectious Disease"/>
            <person name="Wu L."/>
            <person name="Ma J."/>
        </authorList>
    </citation>
    <scope>NUCLEOTIDE SEQUENCE [LARGE SCALE GENOMIC DNA]</scope>
    <source>
        <strain evidence="2">KCTC 13128</strain>
    </source>
</reference>
<dbReference type="Proteomes" id="UP001595279">
    <property type="component" value="Unassembled WGS sequence"/>
</dbReference>
<name>A0ABV7CV88_9BACI</name>
<dbReference type="RefSeq" id="WP_390271611.1">
    <property type="nucleotide sequence ID" value="NZ_JBHRSA010000036.1"/>
</dbReference>
<accession>A0ABV7CV88</accession>
<protein>
    <submittedName>
        <fullName evidence="1">Uncharacterized protein</fullName>
    </submittedName>
</protein>
<keyword evidence="2" id="KW-1185">Reference proteome</keyword>
<organism evidence="1 2">
    <name type="scientific">Virgibacillus xinjiangensis</name>
    <dbReference type="NCBI Taxonomy" id="393090"/>
    <lineage>
        <taxon>Bacteria</taxon>
        <taxon>Bacillati</taxon>
        <taxon>Bacillota</taxon>
        <taxon>Bacilli</taxon>
        <taxon>Bacillales</taxon>
        <taxon>Bacillaceae</taxon>
        <taxon>Virgibacillus</taxon>
    </lineage>
</organism>
<sequence length="131" mass="15178">MGNLERESLQARKGKEKTGRVTIRFPQRTHEQICALAYALDVTPSRATGILLEASVKNTHFIDAFTRHYLQGQLDEGRMRELKKVIRFINQNNPYEEQISWGVLLSYLYEELKLGANHVADSVSDWIERMK</sequence>
<comment type="caution">
    <text evidence="1">The sequence shown here is derived from an EMBL/GenBank/DDBJ whole genome shotgun (WGS) entry which is preliminary data.</text>
</comment>
<evidence type="ECO:0000313" key="1">
    <source>
        <dbReference type="EMBL" id="MFC3040401.1"/>
    </source>
</evidence>
<dbReference type="EMBL" id="JBHRSA010000036">
    <property type="protein sequence ID" value="MFC3040401.1"/>
    <property type="molecule type" value="Genomic_DNA"/>
</dbReference>
<evidence type="ECO:0000313" key="2">
    <source>
        <dbReference type="Proteomes" id="UP001595279"/>
    </source>
</evidence>
<gene>
    <name evidence="1" type="ORF">ACFOGI_09035</name>
</gene>